<protein>
    <submittedName>
        <fullName evidence="1">Uncharacterized protein</fullName>
    </submittedName>
</protein>
<dbReference type="Proteomes" id="UP000198856">
    <property type="component" value="Unassembled WGS sequence"/>
</dbReference>
<dbReference type="EMBL" id="FNFC01000013">
    <property type="protein sequence ID" value="SDJ96265.1"/>
    <property type="molecule type" value="Genomic_DNA"/>
</dbReference>
<gene>
    <name evidence="1" type="ORF">SAMN05216226_1137</name>
</gene>
<dbReference type="STRING" id="890420.SAMN05216226_1137"/>
<sequence>MTTESDIPVYDGQSGVETAYARSERERQPFFGIERYEEGYAVTFDLLPAEATLTPSAQETVATELTAELEAIVADPDYPTDEVSKSVNDSLGNISLLASERGARRVGNVLAPVVLDETNWVED</sequence>
<name>A0A1G8Y2B7_9EURY</name>
<dbReference type="OrthoDB" id="270570at2157"/>
<reference evidence="1 2" key="1">
    <citation type="submission" date="2016-10" db="EMBL/GenBank/DDBJ databases">
        <authorList>
            <person name="de Groot N.N."/>
        </authorList>
    </citation>
    <scope>NUCLEOTIDE SEQUENCE [LARGE SCALE GENOMIC DNA]</scope>
    <source>
        <strain evidence="1 2">IBRC-M10015</strain>
    </source>
</reference>
<proteinExistence type="predicted"/>
<organism evidence="1 2">
    <name type="scientific">Halovenus aranensis</name>
    <dbReference type="NCBI Taxonomy" id="890420"/>
    <lineage>
        <taxon>Archaea</taxon>
        <taxon>Methanobacteriati</taxon>
        <taxon>Methanobacteriota</taxon>
        <taxon>Stenosarchaea group</taxon>
        <taxon>Halobacteria</taxon>
        <taxon>Halobacteriales</taxon>
        <taxon>Haloarculaceae</taxon>
        <taxon>Halovenus</taxon>
    </lineage>
</organism>
<dbReference type="AlphaFoldDB" id="A0A1G8Y2B7"/>
<accession>A0A1G8Y2B7</accession>
<keyword evidence="2" id="KW-1185">Reference proteome</keyword>
<dbReference type="RefSeq" id="WP_092703685.1">
    <property type="nucleotide sequence ID" value="NZ_FNFC01000013.1"/>
</dbReference>
<evidence type="ECO:0000313" key="1">
    <source>
        <dbReference type="EMBL" id="SDJ96265.1"/>
    </source>
</evidence>
<evidence type="ECO:0000313" key="2">
    <source>
        <dbReference type="Proteomes" id="UP000198856"/>
    </source>
</evidence>